<accession>F0VN31</accession>
<dbReference type="AlphaFoldDB" id="F0VN31"/>
<dbReference type="PANTHER" id="PTHR22959:SF0">
    <property type="entry name" value="PARTNER OF Y14 AND MAGO"/>
    <property type="match status" value="1"/>
</dbReference>
<protein>
    <submittedName>
        <fullName evidence="4">Mago binding protein</fullName>
    </submittedName>
</protein>
<gene>
    <name evidence="4" type="ORF">BN1204_055520</name>
    <name evidence="3" type="ORF">NCLIV_055520</name>
</gene>
<dbReference type="RefSeq" id="XP_003885155.1">
    <property type="nucleotide sequence ID" value="XM_003885106.1"/>
</dbReference>
<dbReference type="OMA" id="IPGCADS"/>
<feature type="compositionally biased region" description="Basic and acidic residues" evidence="1">
    <location>
        <begin position="26"/>
        <end position="42"/>
    </location>
</feature>
<dbReference type="GO" id="GO:0003723">
    <property type="term" value="F:RNA binding"/>
    <property type="evidence" value="ECO:0007669"/>
    <property type="project" value="TreeGrafter"/>
</dbReference>
<dbReference type="VEuPathDB" id="ToxoDB:NCLIV_055520"/>
<dbReference type="GeneID" id="13446842"/>
<dbReference type="eggNOG" id="KOG4325">
    <property type="taxonomic scope" value="Eukaryota"/>
</dbReference>
<dbReference type="InParanoid" id="F0VN31"/>
<reference evidence="5" key="3">
    <citation type="journal article" date="2012" name="PLoS Pathog.">
        <title>Comparative genomics of the apicomplexan parasites Toxoplasma gondii and Neospora caninum: Coccidia differing in host range and transmission strategy.</title>
        <authorList>
            <person name="Reid A.J."/>
            <person name="Vermont S.J."/>
            <person name="Cotton J.A."/>
            <person name="Harris D."/>
            <person name="Hill-Cawthorne G.A."/>
            <person name="Konen-Waisman S."/>
            <person name="Latham S.M."/>
            <person name="Mourier T."/>
            <person name="Norton R."/>
            <person name="Quail M.A."/>
            <person name="Sanders M."/>
            <person name="Shanmugam D."/>
            <person name="Sohal A."/>
            <person name="Wasmuth J.D."/>
            <person name="Brunk B."/>
            <person name="Grigg M.E."/>
            <person name="Howard J.C."/>
            <person name="Parkinson J."/>
            <person name="Roos D.S."/>
            <person name="Trees A.J."/>
            <person name="Berriman M."/>
            <person name="Pain A."/>
            <person name="Wastling J.M."/>
        </authorList>
    </citation>
    <scope>NUCLEOTIDE SEQUENCE [LARGE SCALE GENOMIC DNA]</scope>
    <source>
        <strain evidence="5">Liverpool</strain>
    </source>
</reference>
<evidence type="ECO:0000313" key="4">
    <source>
        <dbReference type="EMBL" id="CEL69853.1"/>
    </source>
</evidence>
<reference evidence="3" key="2">
    <citation type="submission" date="2011-03" db="EMBL/GenBank/DDBJ databases">
        <title>Comparative genomics and transcriptomics of Neospora caninum and Toxoplasma gondii.</title>
        <authorList>
            <person name="Reid A.J."/>
            <person name="Sohal A."/>
            <person name="Harris D."/>
            <person name="Quail M."/>
            <person name="Sanders M."/>
            <person name="Berriman M."/>
            <person name="Wastling J.M."/>
            <person name="Pain A."/>
        </authorList>
    </citation>
    <scope>NUCLEOTIDE SEQUENCE</scope>
    <source>
        <strain evidence="3">Liverpool</strain>
    </source>
</reference>
<dbReference type="GO" id="GO:0005737">
    <property type="term" value="C:cytoplasm"/>
    <property type="evidence" value="ECO:0007669"/>
    <property type="project" value="TreeGrafter"/>
</dbReference>
<dbReference type="InterPro" id="IPR015362">
    <property type="entry name" value="WIBG_mago-bd"/>
</dbReference>
<dbReference type="Proteomes" id="UP000007494">
    <property type="component" value="Chromosome XI"/>
</dbReference>
<dbReference type="EMBL" id="FR823392">
    <property type="protein sequence ID" value="CBZ55127.1"/>
    <property type="molecule type" value="Genomic_DNA"/>
</dbReference>
<dbReference type="PANTHER" id="PTHR22959">
    <property type="entry name" value="PYM PROTEIN"/>
    <property type="match status" value="1"/>
</dbReference>
<keyword evidence="5" id="KW-1185">Reference proteome</keyword>
<dbReference type="Pfam" id="PF09282">
    <property type="entry name" value="Mago-bind"/>
    <property type="match status" value="1"/>
</dbReference>
<evidence type="ECO:0000259" key="2">
    <source>
        <dbReference type="SMART" id="SM01273"/>
    </source>
</evidence>
<name>F0VN31_NEOCL</name>
<evidence type="ECO:0000256" key="1">
    <source>
        <dbReference type="SAM" id="MobiDB-lite"/>
    </source>
</evidence>
<dbReference type="GO" id="GO:0035145">
    <property type="term" value="C:exon-exon junction complex"/>
    <property type="evidence" value="ECO:0007669"/>
    <property type="project" value="TreeGrafter"/>
</dbReference>
<dbReference type="SMART" id="SM01273">
    <property type="entry name" value="Mago-bind"/>
    <property type="match status" value="1"/>
</dbReference>
<dbReference type="InterPro" id="IPR036348">
    <property type="entry name" value="WIBG_N_sf"/>
</dbReference>
<dbReference type="OrthoDB" id="21625at2759"/>
<evidence type="ECO:0000313" key="5">
    <source>
        <dbReference type="Proteomes" id="UP000007494"/>
    </source>
</evidence>
<feature type="compositionally biased region" description="Basic and acidic residues" evidence="1">
    <location>
        <begin position="160"/>
        <end position="175"/>
    </location>
</feature>
<reference evidence="4" key="4">
    <citation type="journal article" date="2015" name="PLoS ONE">
        <title>Comprehensive Evaluation of Toxoplasma gondii VEG and Neospora caninum LIV Genomes with Tachyzoite Stage Transcriptome and Proteome Defines Novel Transcript Features.</title>
        <authorList>
            <person name="Ramaprasad A."/>
            <person name="Mourier T."/>
            <person name="Naeem R."/>
            <person name="Malas T.B."/>
            <person name="Moussa E."/>
            <person name="Panigrahi A."/>
            <person name="Vermont S.J."/>
            <person name="Otto T.D."/>
            <person name="Wastling J."/>
            <person name="Pain A."/>
        </authorList>
    </citation>
    <scope>NUCLEOTIDE SEQUENCE</scope>
    <source>
        <strain evidence="4">Liverpool</strain>
    </source>
</reference>
<dbReference type="InterPro" id="IPR039333">
    <property type="entry name" value="PYM1"/>
</dbReference>
<feature type="region of interest" description="Disordered" evidence="1">
    <location>
        <begin position="56"/>
        <end position="209"/>
    </location>
</feature>
<feature type="region of interest" description="Disordered" evidence="1">
    <location>
        <begin position="228"/>
        <end position="253"/>
    </location>
</feature>
<feature type="domain" description="WIBG Mago-binding" evidence="2">
    <location>
        <begin position="55"/>
        <end position="81"/>
    </location>
</feature>
<evidence type="ECO:0000313" key="3">
    <source>
        <dbReference type="EMBL" id="CBZ55127.1"/>
    </source>
</evidence>
<proteinExistence type="predicted"/>
<dbReference type="EMBL" id="LN714486">
    <property type="protein sequence ID" value="CEL69853.1"/>
    <property type="molecule type" value="Genomic_DNA"/>
</dbReference>
<dbReference type="GO" id="GO:1903259">
    <property type="term" value="P:exon-exon junction complex disassembly"/>
    <property type="evidence" value="ECO:0007669"/>
    <property type="project" value="InterPro"/>
</dbReference>
<feature type="region of interest" description="Disordered" evidence="1">
    <location>
        <begin position="1"/>
        <end position="42"/>
    </location>
</feature>
<reference evidence="3" key="1">
    <citation type="submission" date="2011-02" db="EMBL/GenBank/DDBJ databases">
        <authorList>
            <person name="Aslett M."/>
        </authorList>
    </citation>
    <scope>NUCLEOTIDE SEQUENCE</scope>
    <source>
        <strain evidence="3">Liverpool</strain>
    </source>
</reference>
<feature type="compositionally biased region" description="Low complexity" evidence="1">
    <location>
        <begin position="116"/>
        <end position="127"/>
    </location>
</feature>
<feature type="compositionally biased region" description="Basic and acidic residues" evidence="1">
    <location>
        <begin position="144"/>
        <end position="153"/>
    </location>
</feature>
<feature type="compositionally biased region" description="Basic and acidic residues" evidence="1">
    <location>
        <begin position="63"/>
        <end position="75"/>
    </location>
</feature>
<dbReference type="SUPFAM" id="SSF101931">
    <property type="entry name" value="Pym (Within the bgcn gene intron protein, WIBG), N-terminal domain"/>
    <property type="match status" value="1"/>
</dbReference>
<organism evidence="3 5">
    <name type="scientific">Neospora caninum (strain Liverpool)</name>
    <dbReference type="NCBI Taxonomy" id="572307"/>
    <lineage>
        <taxon>Eukaryota</taxon>
        <taxon>Sar</taxon>
        <taxon>Alveolata</taxon>
        <taxon>Apicomplexa</taxon>
        <taxon>Conoidasida</taxon>
        <taxon>Coccidia</taxon>
        <taxon>Eucoccidiorida</taxon>
        <taxon>Eimeriorina</taxon>
        <taxon>Sarcocystidae</taxon>
        <taxon>Neospora</taxon>
    </lineage>
</organism>
<sequence>MRAFREGAMDGAAGSPSRGRVPGRFPELDGRTDGSIRVEERSDMGERYLVDMTTGEKIIPGSRRPDGTYRKEIRVRAGYIPLDERRTFQTRQQLSRSERQVPGAGSIPGLAASTFPPGYSPAASSPGLNGKRGGGAPASTRQKNKGEEKERGIKSAGSSAKEKRPGGSDAHKVTSEADELCQGMQNLSVAGDQEEKEAPQVSESESLKKRVRNLKKKLKEIEALQQKVDGGQTLGAEQSSKLQRRKELDAEVSDLERRLAELEKN</sequence>